<dbReference type="GO" id="GO:0090374">
    <property type="term" value="P:oligopeptide export from mitochondrion"/>
    <property type="evidence" value="ECO:0007669"/>
    <property type="project" value="TreeGrafter"/>
</dbReference>
<feature type="transmembrane region" description="Helical" evidence="8">
    <location>
        <begin position="171"/>
        <end position="189"/>
    </location>
</feature>
<dbReference type="CDD" id="cd18578">
    <property type="entry name" value="ABC_6TM_Pgp_ABCB1_D2_like"/>
    <property type="match status" value="1"/>
</dbReference>
<dbReference type="Pfam" id="PF00664">
    <property type="entry name" value="ABC_membrane"/>
    <property type="match status" value="2"/>
</dbReference>
<protein>
    <recommendedName>
        <fullName evidence="13">Alpha-factor-transporting ATPase</fullName>
    </recommendedName>
</protein>
<dbReference type="GO" id="GO:0016887">
    <property type="term" value="F:ATP hydrolysis activity"/>
    <property type="evidence" value="ECO:0007669"/>
    <property type="project" value="InterPro"/>
</dbReference>
<name>A0A9P8P779_9ASCO</name>
<keyword evidence="4" id="KW-0547">Nucleotide-binding</keyword>
<feature type="domain" description="ABC transmembrane type-1" evidence="10">
    <location>
        <begin position="667"/>
        <end position="948"/>
    </location>
</feature>
<feature type="transmembrane region" description="Helical" evidence="8">
    <location>
        <begin position="89"/>
        <end position="117"/>
    </location>
</feature>
<evidence type="ECO:0000313" key="12">
    <source>
        <dbReference type="Proteomes" id="UP000769157"/>
    </source>
</evidence>
<dbReference type="Proteomes" id="UP000769157">
    <property type="component" value="Unassembled WGS sequence"/>
</dbReference>
<comment type="subcellular location">
    <subcellularLocation>
        <location evidence="1">Membrane</location>
        <topology evidence="1">Multi-pass membrane protein</topology>
    </subcellularLocation>
</comment>
<keyword evidence="6 8" id="KW-1133">Transmembrane helix</keyword>
<dbReference type="OrthoDB" id="6500128at2759"/>
<feature type="transmembrane region" description="Helical" evidence="8">
    <location>
        <begin position="806"/>
        <end position="827"/>
    </location>
</feature>
<feature type="transmembrane region" description="Helical" evidence="8">
    <location>
        <begin position="780"/>
        <end position="800"/>
    </location>
</feature>
<feature type="transmembrane region" description="Helical" evidence="8">
    <location>
        <begin position="659"/>
        <end position="682"/>
    </location>
</feature>
<feature type="transmembrane region" description="Helical" evidence="8">
    <location>
        <begin position="195"/>
        <end position="215"/>
    </location>
</feature>
<dbReference type="InterPro" id="IPR003593">
    <property type="entry name" value="AAA+_ATPase"/>
</dbReference>
<keyword evidence="12" id="KW-1185">Reference proteome</keyword>
<feature type="transmembrane region" description="Helical" evidence="8">
    <location>
        <begin position="702"/>
        <end position="722"/>
    </location>
</feature>
<sequence length="1220" mass="137315">MDEKELYGSPVTVETFLDIPRAPVRSQKSSLFTFVKKKDCWLLALATIFTVLASLVPAAVTILLSKVFDKLQQFAKNDYSSASDFIKDVEWFCFGVIFVGLGSTLFSWLGLALFLVVGERQQKRCRTQVLECLLGKELEWFDKTSDLNSNLIQINRCIEEYRSGVSECLEMFIKSVTTIISLLVLSFYYSWRMTLLVLATIPVIVLVTGIWGFFIGVHTNHENSHCANAIKVTEWNLLSYFWVKLSGAQSLEKQNIATALKLASQSFMKIKLFMSINTGIIKFLALTMFIQSFWYGSFLVRHNLNSSGDVISCFYSCLNVSRVFSNVSTQLVGLKTAKESLRKVFDTIEWSRQSYYPGFEPKHDIKGEIRISGVSFRYPTRKEWGLADVTLAIPPSSMMFIVGRSGSGKSTLASLLLGLYEFRGKITIDDYDVSRLDTSWLATQITLVHQQCTLFDGTIRENLTLASKGPVSSRSLQRALQLSSLDQFIDTLPNGLETKLGSGEDAVSLSGGQKQRLAIARAVLRDTPILIMDESLSAIDYTQRMLILERIRKWRRDRQVIVLTHEYSEINDNDHVVVMDGGRVVEQDTKINLLKKESKFAQLQFQKVVPENPFEQQEEETEQETTFTALNDIESQETKKISPLQLFYQLWRTQKLSWILMYVSGNLLTVANSSMTPLFSFFLSKLIVGIVHIGGSVSDGYLRKWAVVLIAIALLDGFTLFASKYILNKCSETVVDQLKQKAFSKILRQPATWFQRVQPSQISSLLINDTRDLRTVISDLPSQILAIIALALVAMVWSLIVCWNLALVGFSFAPLFVIFSMLFSMLLQKYEDAYKQSTDKVEAVVHECVVGMKTVICLNLRDYFQIKFNCNMDLVTAAGKKRAIIISLAISIQNIVIYLSQGVMLYYGIKLVSKKSITLVQMMQVITLIMFSTGYISSLLSSSPSLNKGLAAFGKLSSLLQLPNNDQEFSGSVTPKLSSSKSVFRFQNVQFSYPNSNTNVLSNFNISFMPNQISCLVGKSGCGKSTVLSLLLRLYPVQGGVLRVAGTDISQINMDAFKSMVSVVTQEHYFFDGTIEENLKYNLEKPVTTEQIYSVLELVDLATFVRELPDKLDTRIGGSSNLLISGGQLQRLCIARALIRSPKILVLDECTSHLDPENTQNIAHVLQRLKSHVTIIIISHQKELMQVSDWIAYMEDGIVKEKGSYAQLMNKKSLFYQLIN</sequence>
<proteinExistence type="predicted"/>
<evidence type="ECO:0000256" key="4">
    <source>
        <dbReference type="ARBA" id="ARBA00022741"/>
    </source>
</evidence>
<dbReference type="AlphaFoldDB" id="A0A9P8P779"/>
<feature type="transmembrane region" description="Helical" evidence="8">
    <location>
        <begin position="919"/>
        <end position="940"/>
    </location>
</feature>
<evidence type="ECO:0000256" key="7">
    <source>
        <dbReference type="ARBA" id="ARBA00023136"/>
    </source>
</evidence>
<dbReference type="InterPro" id="IPR003439">
    <property type="entry name" value="ABC_transporter-like_ATP-bd"/>
</dbReference>
<evidence type="ECO:0000259" key="10">
    <source>
        <dbReference type="PROSITE" id="PS50929"/>
    </source>
</evidence>
<dbReference type="GeneID" id="70236464"/>
<dbReference type="PANTHER" id="PTHR43394">
    <property type="entry name" value="ATP-DEPENDENT PERMEASE MDL1, MITOCHONDRIAL"/>
    <property type="match status" value="1"/>
</dbReference>
<dbReference type="RefSeq" id="XP_046061514.1">
    <property type="nucleotide sequence ID" value="XM_046205585.1"/>
</dbReference>
<dbReference type="SUPFAM" id="SSF52540">
    <property type="entry name" value="P-loop containing nucleoside triphosphate hydrolases"/>
    <property type="match status" value="2"/>
</dbReference>
<comment type="caution">
    <text evidence="11">The sequence shown here is derived from an EMBL/GenBank/DDBJ whole genome shotgun (WGS) entry which is preliminary data.</text>
</comment>
<dbReference type="PROSITE" id="PS50893">
    <property type="entry name" value="ABC_TRANSPORTER_2"/>
    <property type="match status" value="2"/>
</dbReference>
<organism evidence="11 12">
    <name type="scientific">Ogataea philodendri</name>
    <dbReference type="NCBI Taxonomy" id="1378263"/>
    <lineage>
        <taxon>Eukaryota</taxon>
        <taxon>Fungi</taxon>
        <taxon>Dikarya</taxon>
        <taxon>Ascomycota</taxon>
        <taxon>Saccharomycotina</taxon>
        <taxon>Pichiomycetes</taxon>
        <taxon>Pichiales</taxon>
        <taxon>Pichiaceae</taxon>
        <taxon>Ogataea</taxon>
    </lineage>
</organism>
<dbReference type="GO" id="GO:0005524">
    <property type="term" value="F:ATP binding"/>
    <property type="evidence" value="ECO:0007669"/>
    <property type="project" value="UniProtKB-KW"/>
</dbReference>
<dbReference type="SUPFAM" id="SSF90123">
    <property type="entry name" value="ABC transporter transmembrane region"/>
    <property type="match status" value="2"/>
</dbReference>
<dbReference type="GO" id="GO:0015421">
    <property type="term" value="F:ABC-type oligopeptide transporter activity"/>
    <property type="evidence" value="ECO:0007669"/>
    <property type="project" value="TreeGrafter"/>
</dbReference>
<evidence type="ECO:0000256" key="2">
    <source>
        <dbReference type="ARBA" id="ARBA00022448"/>
    </source>
</evidence>
<keyword evidence="7 8" id="KW-0472">Membrane</keyword>
<evidence type="ECO:0000256" key="1">
    <source>
        <dbReference type="ARBA" id="ARBA00004141"/>
    </source>
</evidence>
<feature type="domain" description="ABC transporter" evidence="9">
    <location>
        <begin position="369"/>
        <end position="606"/>
    </location>
</feature>
<evidence type="ECO:0000256" key="8">
    <source>
        <dbReference type="SAM" id="Phobius"/>
    </source>
</evidence>
<feature type="transmembrane region" description="Helical" evidence="8">
    <location>
        <begin position="272"/>
        <end position="294"/>
    </location>
</feature>
<dbReference type="PROSITE" id="PS00211">
    <property type="entry name" value="ABC_TRANSPORTER_1"/>
    <property type="match status" value="2"/>
</dbReference>
<reference evidence="11" key="2">
    <citation type="submission" date="2021-01" db="EMBL/GenBank/DDBJ databases">
        <authorList>
            <person name="Schikora-Tamarit M.A."/>
        </authorList>
    </citation>
    <scope>NUCLEOTIDE SEQUENCE</scope>
    <source>
        <strain evidence="11">CBS6075</strain>
    </source>
</reference>
<dbReference type="InterPro" id="IPR036640">
    <property type="entry name" value="ABC1_TM_sf"/>
</dbReference>
<dbReference type="Pfam" id="PF00005">
    <property type="entry name" value="ABC_tran"/>
    <property type="match status" value="2"/>
</dbReference>
<dbReference type="EMBL" id="JAEUBE010000295">
    <property type="protein sequence ID" value="KAH3666310.1"/>
    <property type="molecule type" value="Genomic_DNA"/>
</dbReference>
<dbReference type="SMART" id="SM00382">
    <property type="entry name" value="AAA"/>
    <property type="match status" value="2"/>
</dbReference>
<feature type="transmembrane region" description="Helical" evidence="8">
    <location>
        <begin position="883"/>
        <end position="907"/>
    </location>
</feature>
<gene>
    <name evidence="11" type="ORF">OGAPHI_004499</name>
</gene>
<evidence type="ECO:0000256" key="3">
    <source>
        <dbReference type="ARBA" id="ARBA00022692"/>
    </source>
</evidence>
<reference evidence="11" key="1">
    <citation type="journal article" date="2021" name="Open Biol.">
        <title>Shared evolutionary footprints suggest mitochondrial oxidative damage underlies multiple complex I losses in fungi.</title>
        <authorList>
            <person name="Schikora-Tamarit M.A."/>
            <person name="Marcet-Houben M."/>
            <person name="Nosek J."/>
            <person name="Gabaldon T."/>
        </authorList>
    </citation>
    <scope>NUCLEOTIDE SEQUENCE</scope>
    <source>
        <strain evidence="11">CBS6075</strain>
    </source>
</reference>
<dbReference type="Gene3D" id="1.20.1560.10">
    <property type="entry name" value="ABC transporter type 1, transmembrane domain"/>
    <property type="match status" value="1"/>
</dbReference>
<dbReference type="InterPro" id="IPR039421">
    <property type="entry name" value="Type_1_exporter"/>
</dbReference>
<dbReference type="PANTHER" id="PTHR43394:SF15">
    <property type="entry name" value="ALPHA-FACTOR-TRANSPORTING ATPASE"/>
    <property type="match status" value="1"/>
</dbReference>
<evidence type="ECO:0000313" key="11">
    <source>
        <dbReference type="EMBL" id="KAH3666310.1"/>
    </source>
</evidence>
<dbReference type="FunFam" id="3.40.50.300:FF:000604">
    <property type="entry name" value="ABC transporter B family member 28"/>
    <property type="match status" value="2"/>
</dbReference>
<evidence type="ECO:0000259" key="9">
    <source>
        <dbReference type="PROSITE" id="PS50893"/>
    </source>
</evidence>
<evidence type="ECO:0008006" key="13">
    <source>
        <dbReference type="Google" id="ProtNLM"/>
    </source>
</evidence>
<dbReference type="PROSITE" id="PS50929">
    <property type="entry name" value="ABC_TM1F"/>
    <property type="match status" value="2"/>
</dbReference>
<keyword evidence="2" id="KW-0813">Transport</keyword>
<keyword evidence="3 8" id="KW-0812">Transmembrane</keyword>
<evidence type="ECO:0000256" key="5">
    <source>
        <dbReference type="ARBA" id="ARBA00022840"/>
    </source>
</evidence>
<dbReference type="Gene3D" id="3.40.50.300">
    <property type="entry name" value="P-loop containing nucleotide triphosphate hydrolases"/>
    <property type="match status" value="2"/>
</dbReference>
<dbReference type="InterPro" id="IPR027417">
    <property type="entry name" value="P-loop_NTPase"/>
</dbReference>
<accession>A0A9P8P779</accession>
<dbReference type="CDD" id="cd18577">
    <property type="entry name" value="ABC_6TM_Pgp_ABCB1_D1_like"/>
    <property type="match status" value="1"/>
</dbReference>
<keyword evidence="5" id="KW-0067">ATP-binding</keyword>
<dbReference type="InterPro" id="IPR017871">
    <property type="entry name" value="ABC_transporter-like_CS"/>
</dbReference>
<feature type="transmembrane region" description="Helical" evidence="8">
    <location>
        <begin position="40"/>
        <end position="64"/>
    </location>
</feature>
<feature type="domain" description="ABC transmembrane type-1" evidence="10">
    <location>
        <begin position="44"/>
        <end position="336"/>
    </location>
</feature>
<evidence type="ECO:0000256" key="6">
    <source>
        <dbReference type="ARBA" id="ARBA00022989"/>
    </source>
</evidence>
<feature type="domain" description="ABC transporter" evidence="9">
    <location>
        <begin position="984"/>
        <end position="1220"/>
    </location>
</feature>
<dbReference type="InterPro" id="IPR011527">
    <property type="entry name" value="ABC1_TM_dom"/>
</dbReference>
<dbReference type="GO" id="GO:0005743">
    <property type="term" value="C:mitochondrial inner membrane"/>
    <property type="evidence" value="ECO:0007669"/>
    <property type="project" value="TreeGrafter"/>
</dbReference>